<gene>
    <name evidence="3" type="primary">LOC34619454</name>
</gene>
<dbReference type="AlphaFoldDB" id="A0A6P6RVL1"/>
<dbReference type="PROSITE" id="PS50096">
    <property type="entry name" value="IQ"/>
    <property type="match status" value="1"/>
</dbReference>
<feature type="compositionally biased region" description="Polar residues" evidence="1">
    <location>
        <begin position="251"/>
        <end position="275"/>
    </location>
</feature>
<evidence type="ECO:0000313" key="2">
    <source>
        <dbReference type="Proteomes" id="UP000515125"/>
    </source>
</evidence>
<accession>A0A6P6RVL1</accession>
<evidence type="ECO:0000256" key="1">
    <source>
        <dbReference type="SAM" id="MobiDB-lite"/>
    </source>
</evidence>
<dbReference type="GeneID" id="34619454"/>
<evidence type="ECO:0000313" key="3">
    <source>
        <dbReference type="RefSeq" id="XP_026191507.1"/>
    </source>
</evidence>
<dbReference type="RefSeq" id="XP_026191507.1">
    <property type="nucleotide sequence ID" value="XM_026335722.1"/>
</dbReference>
<feature type="region of interest" description="Disordered" evidence="1">
    <location>
        <begin position="242"/>
        <end position="275"/>
    </location>
</feature>
<dbReference type="OrthoDB" id="10683980at2759"/>
<name>A0A6P6RVL1_9EIME</name>
<keyword evidence="2" id="KW-1185">Reference proteome</keyword>
<organism evidence="2 3">
    <name type="scientific">Cyclospora cayetanensis</name>
    <dbReference type="NCBI Taxonomy" id="88456"/>
    <lineage>
        <taxon>Eukaryota</taxon>
        <taxon>Sar</taxon>
        <taxon>Alveolata</taxon>
        <taxon>Apicomplexa</taxon>
        <taxon>Conoidasida</taxon>
        <taxon>Coccidia</taxon>
        <taxon>Eucoccidiorida</taxon>
        <taxon>Eimeriorina</taxon>
        <taxon>Eimeriidae</taxon>
        <taxon>Cyclospora</taxon>
    </lineage>
</organism>
<sequence length="666" mass="71781">MSLLELSYSTFSLLQQSLQHLDLLYQQEVQEQEKAAAEAEAAAAAAAAAPPTRAKKGSAAKPSKLNAASDAEKAAAASAAAAARQQYENQLMAYAHLCQTAGTLGELHAELVCPLLRECLSELLLLLQRRALLLRRKLVAANGGCCFLSEGSATAALMLPVKLRCSNNGSSCKFLQKGSIQSVSPPQEGAHRFTAAVVGGDAEEVTQTPPHVLDDLPSATIQQADVKLQQHMEDQLQCKALDSPSFHSEDPNSPQTAALAASGSQESSVTARSQEQNGVEKFNYLAGLKPQEEMEKLNTAATRIAAFWKGAVVREQLQQQQQLLLQQLGLDHNINPREKQRQRELMLHVQKCQLSLQRQQQEAEAEIDQMRQEVYEELNGSYKDKLMEQMVEDGKEWMLNFRRIVGALPESLQDRSKEFRGLPEVPEGKILKLELPGKKATQKKGAAASLVAKARFPAAYTYATDSVAVNLGKGDSKKSNNGEKTGSKPDNPSSSGSSDSEKGFKEELQRLLLPLQAIAAQHPLYASFAGTPGISKHATDSSSLLAAPKAAANTASAGPSRWTELAAEEASRAAVGTALRAKLLPAVAAAAAAKADAVLEEQLQQLRFELDGIKPRKQRMARKGRVKSGSAKCCKCTAAILGPPENFFDDLVEVGLQYKLCRPALC</sequence>
<feature type="region of interest" description="Disordered" evidence="1">
    <location>
        <begin position="471"/>
        <end position="503"/>
    </location>
</feature>
<protein>
    <submittedName>
        <fullName evidence="3">Uncharacterized protein LOC34619454</fullName>
    </submittedName>
</protein>
<reference evidence="3" key="1">
    <citation type="submission" date="2025-08" db="UniProtKB">
        <authorList>
            <consortium name="RefSeq"/>
        </authorList>
    </citation>
    <scope>IDENTIFICATION</scope>
</reference>
<proteinExistence type="predicted"/>
<dbReference type="CDD" id="cd23767">
    <property type="entry name" value="IQCD"/>
    <property type="match status" value="1"/>
</dbReference>
<dbReference type="Proteomes" id="UP000515125">
    <property type="component" value="Unplaced"/>
</dbReference>
<feature type="compositionally biased region" description="Basic and acidic residues" evidence="1">
    <location>
        <begin position="474"/>
        <end position="487"/>
    </location>
</feature>
<feature type="compositionally biased region" description="Low complexity" evidence="1">
    <location>
        <begin position="488"/>
        <end position="498"/>
    </location>
</feature>